<feature type="transmembrane region" description="Helical" evidence="10">
    <location>
        <begin position="350"/>
        <end position="367"/>
    </location>
</feature>
<evidence type="ECO:0000256" key="4">
    <source>
        <dbReference type="ARBA" id="ARBA00022692"/>
    </source>
</evidence>
<reference evidence="11 12" key="1">
    <citation type="journal article" date="2024" name="BMC Genomics">
        <title>De novo assembly and annotation of Popillia japonica's genome with initial clues to its potential as an invasive pest.</title>
        <authorList>
            <person name="Cucini C."/>
            <person name="Boschi S."/>
            <person name="Funari R."/>
            <person name="Cardaioli E."/>
            <person name="Iannotti N."/>
            <person name="Marturano G."/>
            <person name="Paoli F."/>
            <person name="Bruttini M."/>
            <person name="Carapelli A."/>
            <person name="Frati F."/>
            <person name="Nardi F."/>
        </authorList>
    </citation>
    <scope>NUCLEOTIDE SEQUENCE [LARGE SCALE GENOMIC DNA]</scope>
    <source>
        <strain evidence="11">DMR45628</strain>
    </source>
</reference>
<feature type="transmembrane region" description="Helical" evidence="10">
    <location>
        <begin position="55"/>
        <end position="73"/>
    </location>
</feature>
<comment type="caution">
    <text evidence="10">Lacks conserved residue(s) required for the propagation of feature annotation.</text>
</comment>
<protein>
    <recommendedName>
        <fullName evidence="10">Odorant receptor</fullName>
    </recommendedName>
</protein>
<keyword evidence="9 10" id="KW-0807">Transducer</keyword>
<evidence type="ECO:0000256" key="2">
    <source>
        <dbReference type="ARBA" id="ARBA00022475"/>
    </source>
</evidence>
<evidence type="ECO:0000313" key="12">
    <source>
        <dbReference type="Proteomes" id="UP001458880"/>
    </source>
</evidence>
<comment type="caution">
    <text evidence="11">The sequence shown here is derived from an EMBL/GenBank/DDBJ whole genome shotgun (WGS) entry which is preliminary data.</text>
</comment>
<dbReference type="GO" id="GO:0005549">
    <property type="term" value="F:odorant binding"/>
    <property type="evidence" value="ECO:0007669"/>
    <property type="project" value="InterPro"/>
</dbReference>
<organism evidence="11 12">
    <name type="scientific">Popillia japonica</name>
    <name type="common">Japanese beetle</name>
    <dbReference type="NCBI Taxonomy" id="7064"/>
    <lineage>
        <taxon>Eukaryota</taxon>
        <taxon>Metazoa</taxon>
        <taxon>Ecdysozoa</taxon>
        <taxon>Arthropoda</taxon>
        <taxon>Hexapoda</taxon>
        <taxon>Insecta</taxon>
        <taxon>Pterygota</taxon>
        <taxon>Neoptera</taxon>
        <taxon>Endopterygota</taxon>
        <taxon>Coleoptera</taxon>
        <taxon>Polyphaga</taxon>
        <taxon>Scarabaeiformia</taxon>
        <taxon>Scarabaeidae</taxon>
        <taxon>Rutelinae</taxon>
        <taxon>Popillia</taxon>
    </lineage>
</organism>
<comment type="similarity">
    <text evidence="10">Belongs to the insect chemoreceptor superfamily. Heteromeric odorant receptor channel (TC 1.A.69) family.</text>
</comment>
<keyword evidence="4 10" id="KW-0812">Transmembrane</keyword>
<proteinExistence type="inferred from homology"/>
<evidence type="ECO:0000256" key="1">
    <source>
        <dbReference type="ARBA" id="ARBA00004651"/>
    </source>
</evidence>
<dbReference type="GO" id="GO:0007165">
    <property type="term" value="P:signal transduction"/>
    <property type="evidence" value="ECO:0007669"/>
    <property type="project" value="UniProtKB-KW"/>
</dbReference>
<dbReference type="Proteomes" id="UP001458880">
    <property type="component" value="Unassembled WGS sequence"/>
</dbReference>
<feature type="transmembrane region" description="Helical" evidence="10">
    <location>
        <begin position="423"/>
        <end position="442"/>
    </location>
</feature>
<keyword evidence="7 10" id="KW-0472">Membrane</keyword>
<comment type="subcellular location">
    <subcellularLocation>
        <location evidence="1 10">Cell membrane</location>
        <topology evidence="1 10">Multi-pass membrane protein</topology>
    </subcellularLocation>
</comment>
<dbReference type="PANTHER" id="PTHR21137">
    <property type="entry name" value="ODORANT RECEPTOR"/>
    <property type="match status" value="1"/>
</dbReference>
<dbReference type="EMBL" id="JASPKY010000265">
    <property type="protein sequence ID" value="KAK9712318.1"/>
    <property type="molecule type" value="Genomic_DNA"/>
</dbReference>
<name>A0AAW1K3H5_POPJA</name>
<dbReference type="InterPro" id="IPR004117">
    <property type="entry name" value="7tm6_olfct_rcpt"/>
</dbReference>
<keyword evidence="3 10" id="KW-0716">Sensory transduction</keyword>
<keyword evidence="6 10" id="KW-1133">Transmembrane helix</keyword>
<feature type="transmembrane region" description="Helical" evidence="10">
    <location>
        <begin position="188"/>
        <end position="209"/>
    </location>
</feature>
<evidence type="ECO:0000256" key="7">
    <source>
        <dbReference type="ARBA" id="ARBA00023136"/>
    </source>
</evidence>
<feature type="transmembrane region" description="Helical" evidence="10">
    <location>
        <begin position="221"/>
        <end position="241"/>
    </location>
</feature>
<dbReference type="PANTHER" id="PTHR21137:SF35">
    <property type="entry name" value="ODORANT RECEPTOR 19A-RELATED"/>
    <property type="match status" value="1"/>
</dbReference>
<dbReference type="AlphaFoldDB" id="A0AAW1K3H5"/>
<gene>
    <name evidence="11" type="ORF">QE152_g24934</name>
</gene>
<keyword evidence="2" id="KW-1003">Cell membrane</keyword>
<evidence type="ECO:0000256" key="3">
    <source>
        <dbReference type="ARBA" id="ARBA00022606"/>
    </source>
</evidence>
<keyword evidence="5 10" id="KW-0552">Olfaction</keyword>
<evidence type="ECO:0000256" key="5">
    <source>
        <dbReference type="ARBA" id="ARBA00022725"/>
    </source>
</evidence>
<dbReference type="Pfam" id="PF02949">
    <property type="entry name" value="7tm_6"/>
    <property type="match status" value="1"/>
</dbReference>
<keyword evidence="8 10" id="KW-0675">Receptor</keyword>
<feature type="transmembrane region" description="Helical" evidence="10">
    <location>
        <begin position="324"/>
        <end position="341"/>
    </location>
</feature>
<dbReference type="GO" id="GO:0004984">
    <property type="term" value="F:olfactory receptor activity"/>
    <property type="evidence" value="ECO:0007669"/>
    <property type="project" value="InterPro"/>
</dbReference>
<keyword evidence="12" id="KW-1185">Reference proteome</keyword>
<sequence length="447" mass="51988">MALARKLRSFFYRFEYYRREKANVEDDAKVSTFLAEKVISIVRLWPSDLKNWNKIYGTFVLAIVILHLSAWIASLIVNSHNVDDFLGILSSMGPSIQTLAKASVLYSKRYSLAKLIKTVRNEFWPSNLMDVETKTIIIKDTNEVLINTLTEYVAAFTSRVMLIVVRLLENDRELLCYIWLPFDYTKTPAYQIMYLIQAYVTTFLCYIWLPFDYTKTPAYQIMYLIQAYVTTFIDVTVVVGYDMMYGSICSNCIAQFHLLNAAVKYIGTGKEEEIIEKISRVDESVYEIKEKNLEKKLFVICVRKHQKLLRISQDLNKIFGNGHFFQFCTTLIGICPTLYLITKDVGFDQYFMLIAFYLAHLFELFIFCSVSNQLTYVGICLSEAAYHSLWYNKYSKDLAQCLLIMMIRAQEPISMNAFGLFELNYVTFVAVIRFSFSLYTYLGKMAN</sequence>
<evidence type="ECO:0000256" key="8">
    <source>
        <dbReference type="ARBA" id="ARBA00023170"/>
    </source>
</evidence>
<dbReference type="GO" id="GO:0005886">
    <property type="term" value="C:plasma membrane"/>
    <property type="evidence" value="ECO:0007669"/>
    <property type="project" value="UniProtKB-SubCell"/>
</dbReference>
<evidence type="ECO:0000256" key="10">
    <source>
        <dbReference type="RuleBase" id="RU351113"/>
    </source>
</evidence>
<evidence type="ECO:0000256" key="9">
    <source>
        <dbReference type="ARBA" id="ARBA00023224"/>
    </source>
</evidence>
<accession>A0AAW1K3H5</accession>
<evidence type="ECO:0000256" key="6">
    <source>
        <dbReference type="ARBA" id="ARBA00022989"/>
    </source>
</evidence>
<evidence type="ECO:0000313" key="11">
    <source>
        <dbReference type="EMBL" id="KAK9712318.1"/>
    </source>
</evidence>